<evidence type="ECO:0000313" key="3">
    <source>
        <dbReference type="EMBL" id="AJZ76060.1"/>
    </source>
</evidence>
<evidence type="ECO:0000256" key="2">
    <source>
        <dbReference type="SAM" id="MobiDB-lite"/>
    </source>
</evidence>
<dbReference type="AlphaFoldDB" id="A0A3G1B334"/>
<sequence length="472" mass="52512">MKTILTMALFALVASMMVAPAFADSKLDSFVNLANQARTQVKIQLDKMPSAPEEAKSLYAMGDSETEQLIASVKKDDAAEAKKHFLAAMKAFRQVTQIFSEPTPMAAKIATPPPQAAPVPEFDYANALKRFEANINILKASANKNNLPVDFSRFDNLLQTAKTHLENDDMASLEKTFVELKNAGAELQTTIKNMVKERSNTRAVSFANKYITKIDAVLAQAKELNLSEEQIAKLQKAREELASAGDPTQMVIKIRHVYQINLDLLDAKNQKILSEISKLESRLLLLEPKVDDTIRPKFDSARSILASLKDPASTDDPIKLLRALDSAIREIESYLLSLQAQPTANTQAAETPKETPRESFQLSDTRPQTEALKAETKDTKTQDKADKQDRQKNKDANKKQPSEVSRIEAKLAELEPHIDENIKPKFESAKSMLAKLKETGVEPKKTIRAINALIDEITQYVESSDSEDDDRS</sequence>
<dbReference type="OrthoDB" id="11910at2157"/>
<evidence type="ECO:0000313" key="4">
    <source>
        <dbReference type="Proteomes" id="UP000266745"/>
    </source>
</evidence>
<accession>A0A3G1B334</accession>
<name>A0A3G1B334_9ARCH</name>
<proteinExistence type="predicted"/>
<organism evidence="3 4">
    <name type="scientific">Candidatus Nitrosotenuis cloacae</name>
    <dbReference type="NCBI Taxonomy" id="1603555"/>
    <lineage>
        <taxon>Archaea</taxon>
        <taxon>Nitrososphaerota</taxon>
        <taxon>Candidatus Nitrosotenuis</taxon>
    </lineage>
</organism>
<evidence type="ECO:0000256" key="1">
    <source>
        <dbReference type="SAM" id="Coils"/>
    </source>
</evidence>
<keyword evidence="4" id="KW-1185">Reference proteome</keyword>
<feature type="compositionally biased region" description="Polar residues" evidence="2">
    <location>
        <begin position="358"/>
        <end position="368"/>
    </location>
</feature>
<protein>
    <submittedName>
        <fullName evidence="3">Uncharacterized protein</fullName>
    </submittedName>
</protein>
<dbReference type="STRING" id="1603555.SU86_006405"/>
<feature type="coiled-coil region" evidence="1">
    <location>
        <begin position="217"/>
        <end position="282"/>
    </location>
</feature>
<dbReference type="EMBL" id="CP011097">
    <property type="protein sequence ID" value="AJZ76060.1"/>
    <property type="molecule type" value="Genomic_DNA"/>
</dbReference>
<keyword evidence="1" id="KW-0175">Coiled coil</keyword>
<dbReference type="GeneID" id="24874181"/>
<feature type="compositionally biased region" description="Basic and acidic residues" evidence="2">
    <location>
        <begin position="372"/>
        <end position="405"/>
    </location>
</feature>
<dbReference type="Proteomes" id="UP000266745">
    <property type="component" value="Chromosome"/>
</dbReference>
<feature type="region of interest" description="Disordered" evidence="2">
    <location>
        <begin position="341"/>
        <end position="405"/>
    </location>
</feature>
<dbReference type="RefSeq" id="WP_048186683.1">
    <property type="nucleotide sequence ID" value="NZ_CP011097.1"/>
</dbReference>
<dbReference type="KEGG" id="tah:SU86_006405"/>
<reference evidence="3 4" key="1">
    <citation type="journal article" date="2016" name="Sci. Rep.">
        <title>A novel ammonia-oxidizing archaeon from wastewater treatment plant: Its enrichment, physiological and genomic characteristics.</title>
        <authorList>
            <person name="Li Y."/>
            <person name="Ding K."/>
            <person name="Wen X."/>
            <person name="Zhang B."/>
            <person name="Shen B."/>
            <person name="Yang Y."/>
        </authorList>
    </citation>
    <scope>NUCLEOTIDE SEQUENCE [LARGE SCALE GENOMIC DNA]</scope>
    <source>
        <strain evidence="3 4">SAT1</strain>
    </source>
</reference>
<gene>
    <name evidence="3" type="ORF">SU86_006405</name>
</gene>